<keyword evidence="2" id="KW-1185">Reference proteome</keyword>
<name>A0ACB8QQ50_9AGAM</name>
<feature type="non-terminal residue" evidence="1">
    <location>
        <position position="1"/>
    </location>
</feature>
<proteinExistence type="predicted"/>
<dbReference type="Proteomes" id="UP000814128">
    <property type="component" value="Unassembled WGS sequence"/>
</dbReference>
<protein>
    <submittedName>
        <fullName evidence="1">Cytochrome P450</fullName>
    </submittedName>
</protein>
<evidence type="ECO:0000313" key="2">
    <source>
        <dbReference type="Proteomes" id="UP000814128"/>
    </source>
</evidence>
<reference evidence="1" key="2">
    <citation type="journal article" date="2022" name="New Phytol.">
        <title>Evolutionary transition to the ectomycorrhizal habit in the genomes of a hyperdiverse lineage of mushroom-forming fungi.</title>
        <authorList>
            <person name="Looney B."/>
            <person name="Miyauchi S."/>
            <person name="Morin E."/>
            <person name="Drula E."/>
            <person name="Courty P.E."/>
            <person name="Kohler A."/>
            <person name="Kuo A."/>
            <person name="LaButti K."/>
            <person name="Pangilinan J."/>
            <person name="Lipzen A."/>
            <person name="Riley R."/>
            <person name="Andreopoulos W."/>
            <person name="He G."/>
            <person name="Johnson J."/>
            <person name="Nolan M."/>
            <person name="Tritt A."/>
            <person name="Barry K.W."/>
            <person name="Grigoriev I.V."/>
            <person name="Nagy L.G."/>
            <person name="Hibbett D."/>
            <person name="Henrissat B."/>
            <person name="Matheny P.B."/>
            <person name="Labbe J."/>
            <person name="Martin F.M."/>
        </authorList>
    </citation>
    <scope>NUCLEOTIDE SEQUENCE</scope>
    <source>
        <strain evidence="1">EC-137</strain>
    </source>
</reference>
<accession>A0ACB8QQ50</accession>
<gene>
    <name evidence="1" type="ORF">K488DRAFT_47350</name>
</gene>
<sequence length="512" mass="56826">LALVFYRTYLSPRYFSRLRRLPGPPYAGPFLGHFWDIIASEPGSIATTWAKQYGPLIKTVGPFGRERLIVFRPEALAKILVSDWQDFPRPKFMRDVLGTVAGYGLLTVTGNEHRQMRRAMNPAFSLGSLMSQTELYFDSIDVLLGIMRKELDDKPDGAVMHMYEWMSKVTLDIICDTAFGYPSHSLTNPHGALVRAYEALLSLQSGPNLARFTFIVSLPGAPALLNHRTFGPLLAPLFRVLPGFANLETLVHSTQEIRTISRAILRERMAEGIAPDDVGSKKDIMSILVRARKGEATSDGYTLSDDALVDQVLTFLGAGHETTASGLSWALWLLATHPDAQAELRAELAPVFAANPRPDYREMKDLKMLECVVMESLRLLPPVPLTIREAARDDWVDGTFVPKGTLFYLPIRAVNTYEPIWGPDAAAFRPARWLDLPAAYNPTFSLLSFIAGPHACIGKTMAISEMKAVLAAMIANFEFRPAYPGQVAKPTAAITMKPEDNMPLLVTRVRHV</sequence>
<dbReference type="EMBL" id="MU273515">
    <property type="protein sequence ID" value="KAI0033623.1"/>
    <property type="molecule type" value="Genomic_DNA"/>
</dbReference>
<reference evidence="1" key="1">
    <citation type="submission" date="2021-02" db="EMBL/GenBank/DDBJ databases">
        <authorList>
            <consortium name="DOE Joint Genome Institute"/>
            <person name="Ahrendt S."/>
            <person name="Looney B.P."/>
            <person name="Miyauchi S."/>
            <person name="Morin E."/>
            <person name="Drula E."/>
            <person name="Courty P.E."/>
            <person name="Chicoki N."/>
            <person name="Fauchery L."/>
            <person name="Kohler A."/>
            <person name="Kuo A."/>
            <person name="Labutti K."/>
            <person name="Pangilinan J."/>
            <person name="Lipzen A."/>
            <person name="Riley R."/>
            <person name="Andreopoulos W."/>
            <person name="He G."/>
            <person name="Johnson J."/>
            <person name="Barry K.W."/>
            <person name="Grigoriev I.V."/>
            <person name="Nagy L."/>
            <person name="Hibbett D."/>
            <person name="Henrissat B."/>
            <person name="Matheny P.B."/>
            <person name="Labbe J."/>
            <person name="Martin F."/>
        </authorList>
    </citation>
    <scope>NUCLEOTIDE SEQUENCE</scope>
    <source>
        <strain evidence="1">EC-137</strain>
    </source>
</reference>
<evidence type="ECO:0000313" key="1">
    <source>
        <dbReference type="EMBL" id="KAI0033623.1"/>
    </source>
</evidence>
<comment type="caution">
    <text evidence="1">The sequence shown here is derived from an EMBL/GenBank/DDBJ whole genome shotgun (WGS) entry which is preliminary data.</text>
</comment>
<organism evidence="1 2">
    <name type="scientific">Vararia minispora EC-137</name>
    <dbReference type="NCBI Taxonomy" id="1314806"/>
    <lineage>
        <taxon>Eukaryota</taxon>
        <taxon>Fungi</taxon>
        <taxon>Dikarya</taxon>
        <taxon>Basidiomycota</taxon>
        <taxon>Agaricomycotina</taxon>
        <taxon>Agaricomycetes</taxon>
        <taxon>Russulales</taxon>
        <taxon>Lachnocladiaceae</taxon>
        <taxon>Vararia</taxon>
    </lineage>
</organism>